<dbReference type="InterPro" id="IPR029062">
    <property type="entry name" value="Class_I_gatase-like"/>
</dbReference>
<comment type="caution">
    <text evidence="1">The sequence shown here is derived from an EMBL/GenBank/DDBJ whole genome shotgun (WGS) entry which is preliminary data.</text>
</comment>
<dbReference type="Gene3D" id="3.40.50.880">
    <property type="match status" value="1"/>
</dbReference>
<evidence type="ECO:0000313" key="2">
    <source>
        <dbReference type="Proteomes" id="UP001157091"/>
    </source>
</evidence>
<keyword evidence="2" id="KW-1185">Reference proteome</keyword>
<reference evidence="2" key="1">
    <citation type="journal article" date="2019" name="Int. J. Syst. Evol. Microbiol.">
        <title>The Global Catalogue of Microorganisms (GCM) 10K type strain sequencing project: providing services to taxonomists for standard genome sequencing and annotation.</title>
        <authorList>
            <consortium name="The Broad Institute Genomics Platform"/>
            <consortium name="The Broad Institute Genome Sequencing Center for Infectious Disease"/>
            <person name="Wu L."/>
            <person name="Ma J."/>
        </authorList>
    </citation>
    <scope>NUCLEOTIDE SEQUENCE [LARGE SCALE GENOMIC DNA]</scope>
    <source>
        <strain evidence="2">NBRC 106348</strain>
    </source>
</reference>
<name>A0ABQ6HVQ3_9MICO</name>
<evidence type="ECO:0000313" key="1">
    <source>
        <dbReference type="EMBL" id="GMA22588.1"/>
    </source>
</evidence>
<proteinExistence type="predicted"/>
<dbReference type="Proteomes" id="UP001157091">
    <property type="component" value="Unassembled WGS sequence"/>
</dbReference>
<organism evidence="1 2">
    <name type="scientific">Luteimicrobium album</name>
    <dbReference type="NCBI Taxonomy" id="1054550"/>
    <lineage>
        <taxon>Bacteria</taxon>
        <taxon>Bacillati</taxon>
        <taxon>Actinomycetota</taxon>
        <taxon>Actinomycetes</taxon>
        <taxon>Micrococcales</taxon>
        <taxon>Luteimicrobium</taxon>
    </lineage>
</organism>
<sequence>MIAPDQALIGGWRIGGVEVSPEDGSEDLDDVTVVPGLGLVDVTVDVHAAQWGNLSRLVAAVESGLLDGGVAVDEDTVLVVGQGGLVVGGRGNVWRAVGTGGDAEAGAAGVIVSTLVG</sequence>
<protein>
    <submittedName>
        <fullName evidence="1">Uncharacterized protein</fullName>
    </submittedName>
</protein>
<gene>
    <name evidence="1" type="ORF">GCM10025864_03470</name>
</gene>
<accession>A0ABQ6HVQ3</accession>
<dbReference type="EMBL" id="BSUK01000001">
    <property type="protein sequence ID" value="GMA22588.1"/>
    <property type="molecule type" value="Genomic_DNA"/>
</dbReference>
<dbReference type="RefSeq" id="WP_284291687.1">
    <property type="nucleotide sequence ID" value="NZ_BSUK01000001.1"/>
</dbReference>